<reference evidence="2 3" key="1">
    <citation type="submission" date="2019-01" db="EMBL/GenBank/DDBJ databases">
        <title>Litorilituus lipolytica sp. nov., isolated from intertidal sand of the Yellow Sea in China.</title>
        <authorList>
            <person name="Liu A."/>
        </authorList>
    </citation>
    <scope>NUCLEOTIDE SEQUENCE [LARGE SCALE GENOMIC DNA]</scope>
    <source>
        <strain evidence="2 3">RZ04</strain>
    </source>
</reference>
<evidence type="ECO:0000256" key="1">
    <source>
        <dbReference type="SAM" id="SignalP"/>
    </source>
</evidence>
<feature type="signal peptide" evidence="1">
    <location>
        <begin position="1"/>
        <end position="19"/>
    </location>
</feature>
<dbReference type="InterPro" id="IPR018707">
    <property type="entry name" value="LpxR"/>
</dbReference>
<keyword evidence="3" id="KW-1185">Reference proteome</keyword>
<comment type="caution">
    <text evidence="2">The sequence shown here is derived from an EMBL/GenBank/DDBJ whole genome shotgun (WGS) entry which is preliminary data.</text>
</comment>
<dbReference type="Gene3D" id="2.40.128.140">
    <property type="entry name" value="Outer membrane protein"/>
    <property type="match status" value="1"/>
</dbReference>
<dbReference type="RefSeq" id="WP_140603524.1">
    <property type="nucleotide sequence ID" value="NZ_SAWY01000021.1"/>
</dbReference>
<accession>A0A502L2N0</accession>
<dbReference type="EMBL" id="SAWY01000021">
    <property type="protein sequence ID" value="TPH14617.1"/>
    <property type="molecule type" value="Genomic_DNA"/>
</dbReference>
<organism evidence="2 3">
    <name type="scientific">Litorilituus lipolyticus</name>
    <dbReference type="NCBI Taxonomy" id="2491017"/>
    <lineage>
        <taxon>Bacteria</taxon>
        <taxon>Pseudomonadati</taxon>
        <taxon>Pseudomonadota</taxon>
        <taxon>Gammaproteobacteria</taxon>
        <taxon>Alteromonadales</taxon>
        <taxon>Colwelliaceae</taxon>
        <taxon>Litorilituus</taxon>
    </lineage>
</organism>
<gene>
    <name evidence="2" type="ORF">EPA86_10980</name>
</gene>
<protein>
    <submittedName>
        <fullName evidence="2">Lipid A deacylase LpxR family protein</fullName>
    </submittedName>
</protein>
<dbReference type="Pfam" id="PF09982">
    <property type="entry name" value="LpxR"/>
    <property type="match status" value="1"/>
</dbReference>
<feature type="chain" id="PRO_5021468200" evidence="1">
    <location>
        <begin position="20"/>
        <end position="323"/>
    </location>
</feature>
<evidence type="ECO:0000313" key="2">
    <source>
        <dbReference type="EMBL" id="TPH14617.1"/>
    </source>
</evidence>
<dbReference type="OrthoDB" id="9776275at2"/>
<keyword evidence="1" id="KW-0732">Signal</keyword>
<proteinExistence type="predicted"/>
<name>A0A502L2N0_9GAMM</name>
<sequence>MMQRLFIIIILLCLPSANASQVHFQLENDVTFKEDGNYSNGMILGWQSELEILNAQQGISFSTWPSVLLFKQENAQQAWGLKVSQRMWTPSEIKITEPQPDDRPYAGFLEFEQHASFYSEQVAQKVWFGLGIIGPASGTEQLQGAIHKLLGASTPEGWQYQIDNTPTIQLSYEIDYLLLKNSAPFNSQWEISGYSYNSLGNFRSEVNAGLTLRWGAILTDSFGRLSGHFGHVGNYTGTLSPQSYFLFTRLQVGYRFNDLTIDGDLPYQSNVEMNAFRASAETGIVYAYSLGTVAWSFNFYNKEYHGDSKKWHGYGLLQFTWAL</sequence>
<dbReference type="Proteomes" id="UP000315303">
    <property type="component" value="Unassembled WGS sequence"/>
</dbReference>
<dbReference type="AlphaFoldDB" id="A0A502L2N0"/>
<evidence type="ECO:0000313" key="3">
    <source>
        <dbReference type="Proteomes" id="UP000315303"/>
    </source>
</evidence>
<dbReference type="InterPro" id="IPR037107">
    <property type="entry name" value="Put_OMP_sf"/>
</dbReference>